<dbReference type="Proteomes" id="UP000579647">
    <property type="component" value="Unassembled WGS sequence"/>
</dbReference>
<dbReference type="EMBL" id="JACHDO010000001">
    <property type="protein sequence ID" value="MBB5490270.1"/>
    <property type="molecule type" value="Genomic_DNA"/>
</dbReference>
<dbReference type="RefSeq" id="WP_184363409.1">
    <property type="nucleotide sequence ID" value="NZ_BAAAKM010000119.1"/>
</dbReference>
<evidence type="ECO:0000313" key="2">
    <source>
        <dbReference type="Proteomes" id="UP000579647"/>
    </source>
</evidence>
<dbReference type="AlphaFoldDB" id="A0A840W0F0"/>
<name>A0A840W0F0_9ACTN</name>
<protein>
    <submittedName>
        <fullName evidence="1">NAD(P)-dependent dehydrogenase (Short-subunit alcohol dehydrogenase family)</fullName>
    </submittedName>
</protein>
<sequence>MRVLVLGGYGAVGAPTVAALRADGHSCVVAGRDPRRAERVVDLAEPGLLGYREALDGVDAVVNASGAEDPDLVTAATGQAKAFVDPTATPGYVKRIEQLEPRAPVLLSVGLAPGLTNLLAADLPGREPIDLGVVLGSGERHGAAATAWSLGLLGRSFADPATGEAVRNLTRGRVLDLPDGRRRLYRADFSDQHTLTRDLGRPVRTHLGLDSVAATRALSVLARLPGTGALRGVRRVPRLPGSEEWVLVATSAGRRRWARGRNQSRGTAVVSAWATGLTENLPAGVHHLHEVAALADLPPLEEVTLG</sequence>
<reference evidence="1 2" key="1">
    <citation type="submission" date="2020-08" db="EMBL/GenBank/DDBJ databases">
        <title>Sequencing the genomes of 1000 actinobacteria strains.</title>
        <authorList>
            <person name="Klenk H.-P."/>
        </authorList>
    </citation>
    <scope>NUCLEOTIDE SEQUENCE [LARGE SCALE GENOMIC DNA]</scope>
    <source>
        <strain evidence="1 2">DSM 44598</strain>
    </source>
</reference>
<comment type="caution">
    <text evidence="1">The sequence shown here is derived from an EMBL/GenBank/DDBJ whole genome shotgun (WGS) entry which is preliminary data.</text>
</comment>
<proteinExistence type="predicted"/>
<organism evidence="1 2">
    <name type="scientific">Nocardiopsis metallicus</name>
    <dbReference type="NCBI Taxonomy" id="179819"/>
    <lineage>
        <taxon>Bacteria</taxon>
        <taxon>Bacillati</taxon>
        <taxon>Actinomycetota</taxon>
        <taxon>Actinomycetes</taxon>
        <taxon>Streptosporangiales</taxon>
        <taxon>Nocardiopsidaceae</taxon>
        <taxon>Nocardiopsis</taxon>
    </lineage>
</organism>
<dbReference type="Gene3D" id="3.40.50.720">
    <property type="entry name" value="NAD(P)-binding Rossmann-like Domain"/>
    <property type="match status" value="1"/>
</dbReference>
<dbReference type="SUPFAM" id="SSF51735">
    <property type="entry name" value="NAD(P)-binding Rossmann-fold domains"/>
    <property type="match status" value="1"/>
</dbReference>
<dbReference type="InterPro" id="IPR036291">
    <property type="entry name" value="NAD(P)-bd_dom_sf"/>
</dbReference>
<gene>
    <name evidence="1" type="ORF">HNR07_001407</name>
</gene>
<keyword evidence="2" id="KW-1185">Reference proteome</keyword>
<accession>A0A840W0F0</accession>
<evidence type="ECO:0000313" key="1">
    <source>
        <dbReference type="EMBL" id="MBB5490270.1"/>
    </source>
</evidence>